<feature type="compositionally biased region" description="Low complexity" evidence="7">
    <location>
        <begin position="433"/>
        <end position="446"/>
    </location>
</feature>
<keyword evidence="4 6" id="KW-0949">S-adenosyl-L-methionine</keyword>
<protein>
    <recommendedName>
        <fullName evidence="5">U6 small nuclear RNA (adenine-(43)-N(6))-methyltransferase</fullName>
        <ecNumber evidence="5">2.1.1.-</ecNumber>
    </recommendedName>
</protein>
<dbReference type="Proteomes" id="UP001497472">
    <property type="component" value="Unassembled WGS sequence"/>
</dbReference>
<evidence type="ECO:0000256" key="2">
    <source>
        <dbReference type="ARBA" id="ARBA00022603"/>
    </source>
</evidence>
<name>A0AAV1JR28_9NEOP</name>
<dbReference type="PANTHER" id="PTHR13393:SF0">
    <property type="entry name" value="RNA N6-ADENOSINE-METHYLTRANSFERASE METTL16"/>
    <property type="match status" value="1"/>
</dbReference>
<organism evidence="8 9">
    <name type="scientific">Leptosia nina</name>
    <dbReference type="NCBI Taxonomy" id="320188"/>
    <lineage>
        <taxon>Eukaryota</taxon>
        <taxon>Metazoa</taxon>
        <taxon>Ecdysozoa</taxon>
        <taxon>Arthropoda</taxon>
        <taxon>Hexapoda</taxon>
        <taxon>Insecta</taxon>
        <taxon>Pterygota</taxon>
        <taxon>Neoptera</taxon>
        <taxon>Endopterygota</taxon>
        <taxon>Lepidoptera</taxon>
        <taxon>Glossata</taxon>
        <taxon>Ditrysia</taxon>
        <taxon>Papilionoidea</taxon>
        <taxon>Pieridae</taxon>
        <taxon>Pierinae</taxon>
        <taxon>Leptosia</taxon>
    </lineage>
</organism>
<dbReference type="InterPro" id="IPR029063">
    <property type="entry name" value="SAM-dependent_MTases_sf"/>
</dbReference>
<evidence type="ECO:0000256" key="4">
    <source>
        <dbReference type="ARBA" id="ARBA00022691"/>
    </source>
</evidence>
<evidence type="ECO:0000256" key="3">
    <source>
        <dbReference type="ARBA" id="ARBA00022679"/>
    </source>
</evidence>
<dbReference type="AlphaFoldDB" id="A0AAV1JR28"/>
<accession>A0AAV1JR28</accession>
<evidence type="ECO:0000256" key="6">
    <source>
        <dbReference type="PIRSR" id="PIRSR037350-1"/>
    </source>
</evidence>
<gene>
    <name evidence="8" type="ORF">LNINA_LOCUS10307</name>
</gene>
<evidence type="ECO:0000313" key="9">
    <source>
        <dbReference type="Proteomes" id="UP001497472"/>
    </source>
</evidence>
<keyword evidence="3 5" id="KW-0808">Transferase</keyword>
<dbReference type="GO" id="GO:0005634">
    <property type="term" value="C:nucleus"/>
    <property type="evidence" value="ECO:0007669"/>
    <property type="project" value="TreeGrafter"/>
</dbReference>
<feature type="region of interest" description="Disordered" evidence="7">
    <location>
        <begin position="414"/>
        <end position="450"/>
    </location>
</feature>
<dbReference type="InterPro" id="IPR017182">
    <property type="entry name" value="METTL16/PsiM"/>
</dbReference>
<feature type="binding site" evidence="6">
    <location>
        <position position="107"/>
    </location>
    <ligand>
        <name>S-adenosyl-L-methionine</name>
        <dbReference type="ChEBI" id="CHEBI:59789"/>
    </ligand>
</feature>
<dbReference type="Pfam" id="PF05971">
    <property type="entry name" value="Methyltransf_10"/>
    <property type="match status" value="1"/>
</dbReference>
<dbReference type="CDD" id="cd02440">
    <property type="entry name" value="AdoMet_MTases"/>
    <property type="match status" value="1"/>
</dbReference>
<evidence type="ECO:0000256" key="1">
    <source>
        <dbReference type="ARBA" id="ARBA00005878"/>
    </source>
</evidence>
<dbReference type="EC" id="2.1.1.-" evidence="5"/>
<keyword evidence="9" id="KW-1185">Reference proteome</keyword>
<dbReference type="InterPro" id="IPR010286">
    <property type="entry name" value="METTL16/RlmF"/>
</dbReference>
<dbReference type="Gene3D" id="3.40.50.150">
    <property type="entry name" value="Vaccinia Virus protein VP39"/>
    <property type="match status" value="1"/>
</dbReference>
<comment type="similarity">
    <text evidence="1 5">Belongs to the methyltransferase superfamily. METTL16/RlmF family.</text>
</comment>
<feature type="compositionally biased region" description="Polar residues" evidence="7">
    <location>
        <begin position="415"/>
        <end position="426"/>
    </location>
</feature>
<feature type="binding site" evidence="6">
    <location>
        <position position="180"/>
    </location>
    <ligand>
        <name>S-adenosyl-L-methionine</name>
        <dbReference type="ChEBI" id="CHEBI:59789"/>
    </ligand>
</feature>
<sequence>MAMNKYMHPRNVYKDPPNFNKLATTYPEFAGVSRMDVTGKISIDFKDPHSLRILTACLLKSDFNLCVSIPEDRLVPTLPLRLNYILWLEDLLDFIGRMDSICGIDIGTGACAIYPLLAARKNEWHMIGTETDDESLKKAKENVENNKLQNLISLSKNTTKFTLKYLFTEEKQQYDFCMCNPPFYVNIQEVWESRSPARPPPKNGFTGSPQELITEGGELQFCRQMIEESKKLKDNILIFTTMVGHKYNLKEIVMDLKAEGIMHCTTEFCQGRVTRWGVAWTYQNYDFTKLAPLYDKTRKKNNLITFEVPKIPDQKYTIDRITEKLKLLLEGLKIENKMISKRRNEVCLDMIAFTNTWSNQRRKRRLMKRIDDEVKKAKLSVPEPSNNDSTENNDKLKESKIDTRGNVIEVLIAEPQNTELSQSNQQSERDSADTSISSSEQSSNKSVMQKDKSLHICGHNPLSHAIIKVHCKGDIFLISMEYLNGTAGKEGLHQILQFIKNNWK</sequence>
<reference evidence="8 9" key="1">
    <citation type="submission" date="2023-11" db="EMBL/GenBank/DDBJ databases">
        <authorList>
            <person name="Okamura Y."/>
        </authorList>
    </citation>
    <scope>NUCLEOTIDE SEQUENCE [LARGE SCALE GENOMIC DNA]</scope>
</reference>
<proteinExistence type="inferred from homology"/>
<dbReference type="GO" id="GO:0008168">
    <property type="term" value="F:methyltransferase activity"/>
    <property type="evidence" value="ECO:0007669"/>
    <property type="project" value="UniProtKB-UniRule"/>
</dbReference>
<dbReference type="PANTHER" id="PTHR13393">
    <property type="entry name" value="SAM-DEPENDENT METHYLTRANSFERASE"/>
    <property type="match status" value="1"/>
</dbReference>
<evidence type="ECO:0000313" key="8">
    <source>
        <dbReference type="EMBL" id="CAK1551139.1"/>
    </source>
</evidence>
<feature type="region of interest" description="Disordered" evidence="7">
    <location>
        <begin position="377"/>
        <end position="399"/>
    </location>
</feature>
<evidence type="ECO:0000256" key="5">
    <source>
        <dbReference type="PIRNR" id="PIRNR037350"/>
    </source>
</evidence>
<dbReference type="PIRSF" id="PIRSF037350">
    <property type="entry name" value="Mtase_ZK1128_prd"/>
    <property type="match status" value="1"/>
</dbReference>
<feature type="binding site" evidence="6">
    <location>
        <position position="81"/>
    </location>
    <ligand>
        <name>S-adenosyl-L-methionine</name>
        <dbReference type="ChEBI" id="CHEBI:59789"/>
    </ligand>
</feature>
<dbReference type="EMBL" id="CAVLEF010000122">
    <property type="protein sequence ID" value="CAK1551139.1"/>
    <property type="molecule type" value="Genomic_DNA"/>
</dbReference>
<dbReference type="SUPFAM" id="SSF53335">
    <property type="entry name" value="S-adenosyl-L-methionine-dependent methyltransferases"/>
    <property type="match status" value="1"/>
</dbReference>
<comment type="caution">
    <text evidence="8">The sequence shown here is derived from an EMBL/GenBank/DDBJ whole genome shotgun (WGS) entry which is preliminary data.</text>
</comment>
<evidence type="ECO:0000256" key="7">
    <source>
        <dbReference type="SAM" id="MobiDB-lite"/>
    </source>
</evidence>
<feature type="binding site" evidence="6">
    <location>
        <position position="130"/>
    </location>
    <ligand>
        <name>S-adenosyl-L-methionine</name>
        <dbReference type="ChEBI" id="CHEBI:59789"/>
    </ligand>
</feature>
<dbReference type="GO" id="GO:0070475">
    <property type="term" value="P:rRNA base methylation"/>
    <property type="evidence" value="ECO:0007669"/>
    <property type="project" value="TreeGrafter"/>
</dbReference>
<keyword evidence="2 5" id="KW-0489">Methyltransferase</keyword>